<accession>A0AC35F869</accession>
<dbReference type="Proteomes" id="UP000887580">
    <property type="component" value="Unplaced"/>
</dbReference>
<name>A0AC35F869_9BILA</name>
<organism evidence="1 2">
    <name type="scientific">Panagrolaimus sp. PS1159</name>
    <dbReference type="NCBI Taxonomy" id="55785"/>
    <lineage>
        <taxon>Eukaryota</taxon>
        <taxon>Metazoa</taxon>
        <taxon>Ecdysozoa</taxon>
        <taxon>Nematoda</taxon>
        <taxon>Chromadorea</taxon>
        <taxon>Rhabditida</taxon>
        <taxon>Tylenchina</taxon>
        <taxon>Panagrolaimomorpha</taxon>
        <taxon>Panagrolaimoidea</taxon>
        <taxon>Panagrolaimidae</taxon>
        <taxon>Panagrolaimus</taxon>
    </lineage>
</organism>
<protein>
    <submittedName>
        <fullName evidence="2">Actin-related protein</fullName>
    </submittedName>
</protein>
<evidence type="ECO:0000313" key="1">
    <source>
        <dbReference type="Proteomes" id="UP000887580"/>
    </source>
</evidence>
<reference evidence="2" key="1">
    <citation type="submission" date="2022-11" db="UniProtKB">
        <authorList>
            <consortium name="WormBaseParasite"/>
        </authorList>
    </citation>
    <scope>IDENTIFICATION</scope>
</reference>
<dbReference type="WBParaSite" id="PS1159_v2.g14725.t1">
    <property type="protein sequence ID" value="PS1159_v2.g14725.t1"/>
    <property type="gene ID" value="PS1159_v2.g14725"/>
</dbReference>
<evidence type="ECO:0000313" key="2">
    <source>
        <dbReference type="WBParaSite" id="PS1159_v2.g14725.t1"/>
    </source>
</evidence>
<proteinExistence type="predicted"/>
<sequence length="771" mass="87138">MPPTPQLGMHPGMVMEAPPPMMMVMPGNPMPPPPPRIANIPWGMHNPPPSGMPPPMANLRWGLPPVPLDNGSYSIKAGHKDDFKPKIIPNYIFKTTSDSYIGNEIDKCLEPSNLYLNSPFERGYLVHMDIQNEIWQDIFGRRQFGLDFSDTKLVITDSNLTVPTIETSIREILFETYGFHSLQLASAPGLVAQYYYEKTQIPHSLIIDSGHSFTHILPCLSGKICVERSMRIDVGGKIMTNFLRDKLTYSQYDLRQETKVVNEMKEDVCYFAKDFRQEMEIFKKNNPVIDYYLPDYNLIRRGQIKQTLDSESFKDLSTISLGVERFVLAETIFFPEIIDCDQIGLKEAINRTCNGVFNYNLFGRYMLKNIIVFGGNASIPGLKERLCHDLSNAFETYDVPENIESCINISSHPISEPWLAAQYLINNNVPLFLNKFVSKKEYNEHGNRICDERFIDYAPKEWYEHVEDGPFVDENGMTVIDTDDEFETPVAKTTCNSKAEKPVIFENQITDQIDTSSSSNAATIVQDQFSNDILIPQSPTNDVDSDIIEIDYVPSATRPIIRTILKPHRAVPSVGSVSMGQQPTIIQKVVAPQRLIKCSDQNSHLPNVQYYTTINEGSKTPRFIQLRPARIQPNFQQQQHFQSRLPVIPSSSIIRIRSPIASTSNIRSPSQQIPTSEMPILHPQIARQVPIMLPRGMLPSSSIGGPGPASFRGRTIVVRRAIPRNQYIALQQRHQQPSQQSVLVIPSTNFHPQQGLEEEYESGESGPSTPL</sequence>